<dbReference type="PANTHER" id="PTHR12203:SF122">
    <property type="entry name" value="GLYCOSYL TRANSFERASE CAP10 DOMAIN-CONTAINING PROTEIN"/>
    <property type="match status" value="1"/>
</dbReference>
<keyword evidence="3" id="KW-0328">Glycosyltransferase</keyword>
<dbReference type="FunFam" id="2.60.40.10:FF:000419">
    <property type="entry name" value="KDEL (Lys-Asp-Glu-Leu) containing 1"/>
    <property type="match status" value="1"/>
</dbReference>
<feature type="transmembrane region" description="Helical" evidence="11">
    <location>
        <begin position="513"/>
        <end position="531"/>
    </location>
</feature>
<comment type="pathway">
    <text evidence="1">Protein modification; protein glycosylation.</text>
</comment>
<keyword evidence="11" id="KW-1133">Transmembrane helix</keyword>
<comment type="catalytic activity">
    <reaction evidence="9">
        <text>L-seryl-[EGF-like domain protein] + UDP-alpha-D-glucose = 3-O-(beta-D-glucosyl)-L-seryl-[EGF-like domain protein] + UDP + H(+)</text>
        <dbReference type="Rhea" id="RHEA:58116"/>
        <dbReference type="Rhea" id="RHEA-COMP:14610"/>
        <dbReference type="Rhea" id="RHEA-COMP:16010"/>
        <dbReference type="ChEBI" id="CHEBI:15378"/>
        <dbReference type="ChEBI" id="CHEBI:29999"/>
        <dbReference type="ChEBI" id="CHEBI:58223"/>
        <dbReference type="ChEBI" id="CHEBI:58885"/>
        <dbReference type="ChEBI" id="CHEBI:140576"/>
    </reaction>
</comment>
<protein>
    <submittedName>
        <fullName evidence="14">KDEL motif-containing protein 1</fullName>
    </submittedName>
</protein>
<dbReference type="GO" id="GO:0012505">
    <property type="term" value="C:endomembrane system"/>
    <property type="evidence" value="ECO:0007669"/>
    <property type="project" value="TreeGrafter"/>
</dbReference>
<evidence type="ECO:0000256" key="11">
    <source>
        <dbReference type="SAM" id="Phobius"/>
    </source>
</evidence>
<feature type="domain" description="Glycosyl transferase CAP10" evidence="13">
    <location>
        <begin position="218"/>
        <end position="460"/>
    </location>
</feature>
<dbReference type="InterPro" id="IPR013783">
    <property type="entry name" value="Ig-like_fold"/>
</dbReference>
<evidence type="ECO:0000256" key="6">
    <source>
        <dbReference type="ARBA" id="ARBA00022824"/>
    </source>
</evidence>
<dbReference type="EMBL" id="HAAD01003117">
    <property type="protein sequence ID" value="CDG69349.1"/>
    <property type="molecule type" value="mRNA"/>
</dbReference>
<evidence type="ECO:0000256" key="12">
    <source>
        <dbReference type="SAM" id="SignalP"/>
    </source>
</evidence>
<feature type="chain" id="PRO_5004592070" evidence="12">
    <location>
        <begin position="21"/>
        <end position="542"/>
    </location>
</feature>
<comment type="similarity">
    <text evidence="2">Belongs to the KDELC family.</text>
</comment>
<dbReference type="SUPFAM" id="SSF81296">
    <property type="entry name" value="E set domains"/>
    <property type="match status" value="1"/>
</dbReference>
<proteinExistence type="evidence at transcript level"/>
<gene>
    <name evidence="14" type="primary">KDELC1</name>
</gene>
<dbReference type="Gene3D" id="2.60.40.10">
    <property type="entry name" value="Immunoglobulins"/>
    <property type="match status" value="1"/>
</dbReference>
<keyword evidence="6" id="KW-0256">Endoplasmic reticulum</keyword>
<dbReference type="InterPro" id="IPR017868">
    <property type="entry name" value="Filamin/ABP280_repeat-like"/>
</dbReference>
<dbReference type="Pfam" id="PF05686">
    <property type="entry name" value="Glyco_transf_90"/>
    <property type="match status" value="1"/>
</dbReference>
<dbReference type="PROSITE" id="PS50194">
    <property type="entry name" value="FILAMIN_REPEAT"/>
    <property type="match status" value="1"/>
</dbReference>
<dbReference type="Pfam" id="PF00630">
    <property type="entry name" value="Filamin"/>
    <property type="match status" value="1"/>
</dbReference>
<dbReference type="OrthoDB" id="541052at2759"/>
<organism evidence="14">
    <name type="scientific">Hydra vulgaris</name>
    <name type="common">Hydra</name>
    <name type="synonym">Hydra attenuata</name>
    <dbReference type="NCBI Taxonomy" id="6087"/>
    <lineage>
        <taxon>Eukaryota</taxon>
        <taxon>Metazoa</taxon>
        <taxon>Cnidaria</taxon>
        <taxon>Hydrozoa</taxon>
        <taxon>Hydroidolina</taxon>
        <taxon>Anthoathecata</taxon>
        <taxon>Aplanulata</taxon>
        <taxon>Hydridae</taxon>
        <taxon>Hydra</taxon>
    </lineage>
</organism>
<keyword evidence="11" id="KW-0472">Membrane</keyword>
<dbReference type="PANTHER" id="PTHR12203">
    <property type="entry name" value="KDEL LYS-ASP-GLU-LEU CONTAINING - RELATED"/>
    <property type="match status" value="1"/>
</dbReference>
<evidence type="ECO:0000256" key="5">
    <source>
        <dbReference type="ARBA" id="ARBA00022729"/>
    </source>
</evidence>
<evidence type="ECO:0000313" key="14">
    <source>
        <dbReference type="EMBL" id="CDG69349.1"/>
    </source>
</evidence>
<evidence type="ECO:0000256" key="10">
    <source>
        <dbReference type="PROSITE-ProRule" id="PRU00087"/>
    </source>
</evidence>
<reference evidence="14" key="1">
    <citation type="journal article" date="2013" name="Genome Biol. Evol.">
        <title>Punctuated emergences of genetic and phenotypic innovations in eumetazoan, bilaterian, euteleostome, and hominidae ancestors.</title>
        <authorList>
            <person name="Wenger Y."/>
            <person name="Galliot B."/>
        </authorList>
    </citation>
    <scope>NUCLEOTIDE SEQUENCE</scope>
    <source>
        <tissue evidence="14">Whole animals</tissue>
    </source>
</reference>
<dbReference type="SMART" id="SM00557">
    <property type="entry name" value="IG_FLMN"/>
    <property type="match status" value="1"/>
</dbReference>
<dbReference type="InterPro" id="IPR051091">
    <property type="entry name" value="O-Glucosyltr/Glycosyltrsf_90"/>
</dbReference>
<evidence type="ECO:0000256" key="7">
    <source>
        <dbReference type="ARBA" id="ARBA00023180"/>
    </source>
</evidence>
<sequence length="542" mass="63015">MLYSIIVSIIISIFNGLTSAAKVSAKNSIVFGPGLRTGFVVPVRYFYIQAVENNGKNFTKSPGLVFQVDFKSKISSNLAIGREVIDRKDGTFLVRYRMHLSYDNIVIYVTHNGDNVGNSPFHLSGKVYNENCFCPEVEKRWVKNMACPVNYQQIEKDLKPFPNINLENLIESATKSYNVAFCHYTIKKNKVYRKCYGTINDFKMFTDAWLLSVARKVKLPDVEFFTNLGDWPLTTKRFNPMPIFSWCGSNDTFDLVWPTYDLTESTLETFGGRVSLDMTSIQGNTGPSWNHKKPVAFFRGRDSRQERLDLVNRFRKNANFDVGITHYFFFKHDEEKYGPIANRVSFYDFFKYKYQLNIDGTVAAYRLPYLLAGDSVVLKQDSKYYEHFYGDLIPMKHYIPFNSDLSNLEEKVLWAIQNDEKAQKIALEGQRYARDNLLSDKLYCYTYLLLKEYAKRQSTPPTVRNGMEEVIQPKENCSCERRNSKKKAGNEKVASLYCACHFLTLYYSLPLQISYFPLYGILLLYLGCYIYDKCCYMIWFFQ</sequence>
<accession>T2MB25</accession>
<evidence type="ECO:0000256" key="3">
    <source>
        <dbReference type="ARBA" id="ARBA00022676"/>
    </source>
</evidence>
<keyword evidence="4" id="KW-0808">Transferase</keyword>
<evidence type="ECO:0000256" key="9">
    <source>
        <dbReference type="ARBA" id="ARBA00049246"/>
    </source>
</evidence>
<feature type="repeat" description="Filamin" evidence="10">
    <location>
        <begin position="20"/>
        <end position="125"/>
    </location>
</feature>
<evidence type="ECO:0000256" key="2">
    <source>
        <dbReference type="ARBA" id="ARBA00006063"/>
    </source>
</evidence>
<keyword evidence="7" id="KW-0325">Glycoprotein</keyword>
<comment type="catalytic activity">
    <reaction evidence="8">
        <text>L-seryl-[EGF-like domain protein] + UDP-alpha-D-xylose = 3-O-(beta-D-xylosyl)-L-seryl-[EGF-like domain protein] + UDP + H(+)</text>
        <dbReference type="Rhea" id="RHEA:62016"/>
        <dbReference type="Rhea" id="RHEA-COMP:16010"/>
        <dbReference type="Rhea" id="RHEA-COMP:16011"/>
        <dbReference type="ChEBI" id="CHEBI:15378"/>
        <dbReference type="ChEBI" id="CHEBI:29999"/>
        <dbReference type="ChEBI" id="CHEBI:57632"/>
        <dbReference type="ChEBI" id="CHEBI:58223"/>
        <dbReference type="ChEBI" id="CHEBI:132085"/>
    </reaction>
</comment>
<evidence type="ECO:0000256" key="1">
    <source>
        <dbReference type="ARBA" id="ARBA00004922"/>
    </source>
</evidence>
<keyword evidence="11" id="KW-0812">Transmembrane</keyword>
<evidence type="ECO:0000259" key="13">
    <source>
        <dbReference type="SMART" id="SM00672"/>
    </source>
</evidence>
<dbReference type="InterPro" id="IPR014756">
    <property type="entry name" value="Ig_E-set"/>
</dbReference>
<dbReference type="GO" id="GO:0046527">
    <property type="term" value="F:glucosyltransferase activity"/>
    <property type="evidence" value="ECO:0007669"/>
    <property type="project" value="TreeGrafter"/>
</dbReference>
<dbReference type="InterPro" id="IPR006598">
    <property type="entry name" value="CAP10"/>
</dbReference>
<evidence type="ECO:0000256" key="4">
    <source>
        <dbReference type="ARBA" id="ARBA00022679"/>
    </source>
</evidence>
<keyword evidence="5 12" id="KW-0732">Signal</keyword>
<dbReference type="InterPro" id="IPR001298">
    <property type="entry name" value="Filamin/ABP280_rpt"/>
</dbReference>
<name>T2MB25_HYDVU</name>
<evidence type="ECO:0000256" key="8">
    <source>
        <dbReference type="ARBA" id="ARBA00047553"/>
    </source>
</evidence>
<dbReference type="AlphaFoldDB" id="T2MB25"/>
<feature type="signal peptide" evidence="12">
    <location>
        <begin position="1"/>
        <end position="20"/>
    </location>
</feature>
<dbReference type="SMART" id="SM00672">
    <property type="entry name" value="CAP10"/>
    <property type="match status" value="1"/>
</dbReference>